<dbReference type="SUPFAM" id="SSF48452">
    <property type="entry name" value="TPR-like"/>
    <property type="match status" value="1"/>
</dbReference>
<evidence type="ECO:0000256" key="3">
    <source>
        <dbReference type="PROSITE-ProRule" id="PRU00277"/>
    </source>
</evidence>
<dbReference type="PROSITE" id="PS50059">
    <property type="entry name" value="FKBP_PPIASE"/>
    <property type="match status" value="1"/>
</dbReference>
<dbReference type="SMART" id="SM00028">
    <property type="entry name" value="TPR"/>
    <property type="match status" value="3"/>
</dbReference>
<keyword evidence="3" id="KW-0413">Isomerase</keyword>
<dbReference type="Proteomes" id="UP000038045">
    <property type="component" value="Unplaced"/>
</dbReference>
<name>A0A0N4Z1V6_PARTI</name>
<dbReference type="InterPro" id="IPR001179">
    <property type="entry name" value="PPIase_FKBP_dom"/>
</dbReference>
<reference evidence="6" key="1">
    <citation type="submission" date="2017-02" db="UniProtKB">
        <authorList>
            <consortium name="WormBaseParasite"/>
        </authorList>
    </citation>
    <scope>IDENTIFICATION</scope>
</reference>
<dbReference type="Pfam" id="PF00254">
    <property type="entry name" value="FKBP_C"/>
    <property type="match status" value="1"/>
</dbReference>
<feature type="domain" description="PPIase FKBP-type" evidence="4">
    <location>
        <begin position="57"/>
        <end position="117"/>
    </location>
</feature>
<dbReference type="GO" id="GO:0005829">
    <property type="term" value="C:cytosol"/>
    <property type="evidence" value="ECO:0007669"/>
    <property type="project" value="TreeGrafter"/>
</dbReference>
<dbReference type="GO" id="GO:0044183">
    <property type="term" value="F:protein folding chaperone"/>
    <property type="evidence" value="ECO:0007669"/>
    <property type="project" value="TreeGrafter"/>
</dbReference>
<evidence type="ECO:0000313" key="6">
    <source>
        <dbReference type="WBParaSite" id="PTRK_0000085200.1"/>
    </source>
</evidence>
<accession>A0A0N4Z1V6</accession>
<keyword evidence="2" id="KW-0802">TPR repeat</keyword>
<dbReference type="InterPro" id="IPR019734">
    <property type="entry name" value="TPR_rpt"/>
</dbReference>
<evidence type="ECO:0000259" key="4">
    <source>
        <dbReference type="PROSITE" id="PS50059"/>
    </source>
</evidence>
<dbReference type="GO" id="GO:0005740">
    <property type="term" value="C:mitochondrial envelope"/>
    <property type="evidence" value="ECO:0007669"/>
    <property type="project" value="TreeGrafter"/>
</dbReference>
<evidence type="ECO:0000256" key="1">
    <source>
        <dbReference type="ARBA" id="ARBA00022737"/>
    </source>
</evidence>
<dbReference type="WBParaSite" id="PTRK_0000085200.1">
    <property type="protein sequence ID" value="PTRK_0000085200.1"/>
    <property type="gene ID" value="PTRK_0000085200"/>
</dbReference>
<evidence type="ECO:0000313" key="5">
    <source>
        <dbReference type="Proteomes" id="UP000038045"/>
    </source>
</evidence>
<dbReference type="GO" id="GO:0016020">
    <property type="term" value="C:membrane"/>
    <property type="evidence" value="ECO:0007669"/>
    <property type="project" value="TreeGrafter"/>
</dbReference>
<dbReference type="EC" id="5.2.1.8" evidence="3"/>
<keyword evidence="5" id="KW-1185">Reference proteome</keyword>
<dbReference type="Gene3D" id="1.25.40.10">
    <property type="entry name" value="Tetratricopeptide repeat domain"/>
    <property type="match status" value="1"/>
</dbReference>
<dbReference type="InterPro" id="IPR050754">
    <property type="entry name" value="FKBP4/5/8-like"/>
</dbReference>
<dbReference type="GO" id="GO:0003755">
    <property type="term" value="F:peptidyl-prolyl cis-trans isomerase activity"/>
    <property type="evidence" value="ECO:0007669"/>
    <property type="project" value="UniProtKB-KW"/>
</dbReference>
<organism evidence="5 6">
    <name type="scientific">Parastrongyloides trichosuri</name>
    <name type="common">Possum-specific nematode worm</name>
    <dbReference type="NCBI Taxonomy" id="131310"/>
    <lineage>
        <taxon>Eukaryota</taxon>
        <taxon>Metazoa</taxon>
        <taxon>Ecdysozoa</taxon>
        <taxon>Nematoda</taxon>
        <taxon>Chromadorea</taxon>
        <taxon>Rhabditida</taxon>
        <taxon>Tylenchina</taxon>
        <taxon>Panagrolaimomorpha</taxon>
        <taxon>Strongyloidoidea</taxon>
        <taxon>Strongyloididae</taxon>
        <taxon>Parastrongyloides</taxon>
    </lineage>
</organism>
<sequence>MNDYSFIESNKYEDILGSGGILKKTLKKGDGGKKPIDGDKVKIKYSFLKNSQTTTNEFVLGYLQEVEGIEIACKCMEKGEVCEVICKPHLSYGDIGLPGMLEPNEEMEIKIELIDFDDNYLLSSQNDVVTHSIQFRVKGKFYFVRNEVDRAIFVYTKILSMLDEWEQDSEVKNEASIVACNLSLCYYTISEYKKALQYANLAISLNKFNDKAYYRYIIILEILKEYDKAIDAIDDAIKLFPTKHFIFKRILHQCIDNKKKVDDDEKNIFKKMLKRQL</sequence>
<dbReference type="GO" id="GO:0012505">
    <property type="term" value="C:endomembrane system"/>
    <property type="evidence" value="ECO:0007669"/>
    <property type="project" value="TreeGrafter"/>
</dbReference>
<keyword evidence="1" id="KW-0677">Repeat</keyword>
<dbReference type="PANTHER" id="PTHR46512">
    <property type="entry name" value="PEPTIDYLPROLYL ISOMERASE"/>
    <property type="match status" value="1"/>
</dbReference>
<dbReference type="AlphaFoldDB" id="A0A0N4Z1V6"/>
<dbReference type="GO" id="GO:0043066">
    <property type="term" value="P:negative regulation of apoptotic process"/>
    <property type="evidence" value="ECO:0007669"/>
    <property type="project" value="TreeGrafter"/>
</dbReference>
<dbReference type="InterPro" id="IPR046357">
    <property type="entry name" value="PPIase_dom_sf"/>
</dbReference>
<dbReference type="Gene3D" id="3.10.50.40">
    <property type="match status" value="1"/>
</dbReference>
<dbReference type="PANTHER" id="PTHR46512:SF1">
    <property type="entry name" value="PEPTIDYLPROLYL ISOMERASE"/>
    <property type="match status" value="1"/>
</dbReference>
<evidence type="ECO:0000256" key="2">
    <source>
        <dbReference type="ARBA" id="ARBA00022803"/>
    </source>
</evidence>
<proteinExistence type="predicted"/>
<dbReference type="STRING" id="131310.A0A0N4Z1V6"/>
<dbReference type="InterPro" id="IPR011990">
    <property type="entry name" value="TPR-like_helical_dom_sf"/>
</dbReference>
<comment type="catalytic activity">
    <reaction evidence="3">
        <text>[protein]-peptidylproline (omega=180) = [protein]-peptidylproline (omega=0)</text>
        <dbReference type="Rhea" id="RHEA:16237"/>
        <dbReference type="Rhea" id="RHEA-COMP:10747"/>
        <dbReference type="Rhea" id="RHEA-COMP:10748"/>
        <dbReference type="ChEBI" id="CHEBI:83833"/>
        <dbReference type="ChEBI" id="CHEBI:83834"/>
        <dbReference type="EC" id="5.2.1.8"/>
    </reaction>
</comment>
<keyword evidence="3" id="KW-0697">Rotamase</keyword>
<dbReference type="SUPFAM" id="SSF54534">
    <property type="entry name" value="FKBP-like"/>
    <property type="match status" value="1"/>
</dbReference>
<protein>
    <recommendedName>
        <fullName evidence="3">peptidylprolyl isomerase</fullName>
        <ecNumber evidence="3">5.2.1.8</ecNumber>
    </recommendedName>
</protein>